<evidence type="ECO:0000256" key="1">
    <source>
        <dbReference type="ARBA" id="ARBA00022737"/>
    </source>
</evidence>
<dbReference type="RefSeq" id="WP_394836060.1">
    <property type="nucleotide sequence ID" value="NZ_CP089929.1"/>
</dbReference>
<dbReference type="InterPro" id="IPR052346">
    <property type="entry name" value="O-mannosyl-transferase_TMTC"/>
</dbReference>
<gene>
    <name evidence="3" type="ORF">LVJ94_04025</name>
</gene>
<dbReference type="SUPFAM" id="SSF48452">
    <property type="entry name" value="TPR-like"/>
    <property type="match status" value="2"/>
</dbReference>
<protein>
    <recommendedName>
        <fullName evidence="5">Tetratricopeptide repeat protein</fullName>
    </recommendedName>
</protein>
<evidence type="ECO:0008006" key="5">
    <source>
        <dbReference type="Google" id="ProtNLM"/>
    </source>
</evidence>
<evidence type="ECO:0000256" key="2">
    <source>
        <dbReference type="ARBA" id="ARBA00022803"/>
    </source>
</evidence>
<dbReference type="Gene3D" id="1.25.40.10">
    <property type="entry name" value="Tetratricopeptide repeat domain"/>
    <property type="match status" value="2"/>
</dbReference>
<organism evidence="3 4">
    <name type="scientific">Pendulispora rubella</name>
    <dbReference type="NCBI Taxonomy" id="2741070"/>
    <lineage>
        <taxon>Bacteria</taxon>
        <taxon>Pseudomonadati</taxon>
        <taxon>Myxococcota</taxon>
        <taxon>Myxococcia</taxon>
        <taxon>Myxococcales</taxon>
        <taxon>Sorangiineae</taxon>
        <taxon>Pendulisporaceae</taxon>
        <taxon>Pendulispora</taxon>
    </lineage>
</organism>
<dbReference type="InterPro" id="IPR011990">
    <property type="entry name" value="TPR-like_helical_dom_sf"/>
</dbReference>
<name>A0ABZ2L644_9BACT</name>
<dbReference type="EMBL" id="CP089983">
    <property type="protein sequence ID" value="WXB06414.1"/>
    <property type="molecule type" value="Genomic_DNA"/>
</dbReference>
<sequence length="647" mass="70048">MSSSPRIVVIPFGVPPSGEGLGLGLAALVHGFVQLRGESVALAQLMSQEPEESKGPKPVETFLPPQAWRDLSARGETPPDVHMVMTGSFDPPADGLPGSIQLLAFDPRDGVTRARVEAHLDDRGAGRTLCEAFEDLCRPLQGELGVFRDIGDLEWEALESVLRGERCLVHDPRRGRPYDRRAALVHLERAVEDAPASRFAAGRLAATAIDAVMNGRDHRLADAAMRTLHRAMVGAPEQVDLLEASAALRTRVGDLRSAESDALAAIALEPKRARLYGLLSEARRSQSDLDGAMAAVDRGLEVASEDPVLLTERAILVKLKGDVVTARLALERALLFTPPFPGAFVQLANISVEQQDVLLAEALVDRALAWDHPHPEILRQAILLSFGAEPEGIARATRIVKLGRTLLDGLPNDAWAHLMLGRALKQQGEREEALAILRLAERYAPGTNIAAEAVRERLPLEDAETSLELESVMHGAMHAPLPDLPLIAARAQRLAERHTLWIAHYAVGIARRRMAAWGLARRAFEAALALAQGSPDLLLELSEACMALGEGDEALRLAEQARGVAGDGPRTLGALAKAECSRGNYREAEIWVLRALIHDPKDEANVRLEAEIRAKGEAASRVPSSSPVGTSARLKDVVTKWVRRRPT</sequence>
<keyword evidence="4" id="KW-1185">Reference proteome</keyword>
<dbReference type="SMART" id="SM00028">
    <property type="entry name" value="TPR"/>
    <property type="match status" value="6"/>
</dbReference>
<reference evidence="3" key="1">
    <citation type="submission" date="2021-12" db="EMBL/GenBank/DDBJ databases">
        <title>Discovery of the Pendulisporaceae a myxobacterial family with distinct sporulation behavior and unique specialized metabolism.</title>
        <authorList>
            <person name="Garcia R."/>
            <person name="Popoff A."/>
            <person name="Bader C.D."/>
            <person name="Loehr J."/>
            <person name="Walesch S."/>
            <person name="Walt C."/>
            <person name="Boldt J."/>
            <person name="Bunk B."/>
            <person name="Haeckl F.J.F.P.J."/>
            <person name="Gunesch A.P."/>
            <person name="Birkelbach J."/>
            <person name="Nuebel U."/>
            <person name="Pietschmann T."/>
            <person name="Bach T."/>
            <person name="Mueller R."/>
        </authorList>
    </citation>
    <scope>NUCLEOTIDE SEQUENCE</scope>
    <source>
        <strain evidence="3">MSr11367</strain>
    </source>
</reference>
<evidence type="ECO:0000313" key="4">
    <source>
        <dbReference type="Proteomes" id="UP001374803"/>
    </source>
</evidence>
<accession>A0ABZ2L644</accession>
<keyword evidence="1" id="KW-0677">Repeat</keyword>
<dbReference type="PANTHER" id="PTHR44227:SF3">
    <property type="entry name" value="PROTEIN O-MANNOSYL-TRANSFERASE TMTC4"/>
    <property type="match status" value="1"/>
</dbReference>
<dbReference type="Proteomes" id="UP001374803">
    <property type="component" value="Chromosome"/>
</dbReference>
<proteinExistence type="predicted"/>
<dbReference type="Pfam" id="PF14559">
    <property type="entry name" value="TPR_19"/>
    <property type="match status" value="1"/>
</dbReference>
<dbReference type="PANTHER" id="PTHR44227">
    <property type="match status" value="1"/>
</dbReference>
<keyword evidence="2" id="KW-0802">TPR repeat</keyword>
<evidence type="ECO:0000313" key="3">
    <source>
        <dbReference type="EMBL" id="WXB06414.1"/>
    </source>
</evidence>
<dbReference type="InterPro" id="IPR019734">
    <property type="entry name" value="TPR_rpt"/>
</dbReference>